<keyword evidence="1" id="KW-0805">Transcription regulation</keyword>
<proteinExistence type="predicted"/>
<dbReference type="PANTHER" id="PTHR43280:SF2">
    <property type="entry name" value="HTH-TYPE TRANSCRIPTIONAL REGULATOR EXSA"/>
    <property type="match status" value="1"/>
</dbReference>
<evidence type="ECO:0000256" key="1">
    <source>
        <dbReference type="ARBA" id="ARBA00023015"/>
    </source>
</evidence>
<dbReference type="InterPro" id="IPR018060">
    <property type="entry name" value="HTH_AraC"/>
</dbReference>
<evidence type="ECO:0000259" key="4">
    <source>
        <dbReference type="PROSITE" id="PS01124"/>
    </source>
</evidence>
<dbReference type="InterPro" id="IPR009057">
    <property type="entry name" value="Homeodomain-like_sf"/>
</dbReference>
<dbReference type="SMART" id="SM00342">
    <property type="entry name" value="HTH_ARAC"/>
    <property type="match status" value="1"/>
</dbReference>
<dbReference type="SUPFAM" id="SSF46689">
    <property type="entry name" value="Homeodomain-like"/>
    <property type="match status" value="1"/>
</dbReference>
<name>A0ABW4VLW0_9BACT</name>
<keyword evidence="3" id="KW-0804">Transcription</keyword>
<dbReference type="EMBL" id="JBHUHR010000022">
    <property type="protein sequence ID" value="MFD2034661.1"/>
    <property type="molecule type" value="Genomic_DNA"/>
</dbReference>
<reference evidence="6" key="1">
    <citation type="journal article" date="2019" name="Int. J. Syst. Evol. Microbiol.">
        <title>The Global Catalogue of Microorganisms (GCM) 10K type strain sequencing project: providing services to taxonomists for standard genome sequencing and annotation.</title>
        <authorList>
            <consortium name="The Broad Institute Genomics Platform"/>
            <consortium name="The Broad Institute Genome Sequencing Center for Infectious Disease"/>
            <person name="Wu L."/>
            <person name="Ma J."/>
        </authorList>
    </citation>
    <scope>NUCLEOTIDE SEQUENCE [LARGE SCALE GENOMIC DNA]</scope>
    <source>
        <strain evidence="6">CGMCC 1.15180</strain>
    </source>
</reference>
<gene>
    <name evidence="5" type="ORF">ACFSKL_07675</name>
</gene>
<evidence type="ECO:0000256" key="3">
    <source>
        <dbReference type="ARBA" id="ARBA00023163"/>
    </source>
</evidence>
<accession>A0ABW4VLW0</accession>
<evidence type="ECO:0000313" key="5">
    <source>
        <dbReference type="EMBL" id="MFD2034661.1"/>
    </source>
</evidence>
<dbReference type="PANTHER" id="PTHR43280">
    <property type="entry name" value="ARAC-FAMILY TRANSCRIPTIONAL REGULATOR"/>
    <property type="match status" value="1"/>
</dbReference>
<keyword evidence="6" id="KW-1185">Reference proteome</keyword>
<dbReference type="PROSITE" id="PS01124">
    <property type="entry name" value="HTH_ARAC_FAMILY_2"/>
    <property type="match status" value="1"/>
</dbReference>
<evidence type="ECO:0000313" key="6">
    <source>
        <dbReference type="Proteomes" id="UP001597361"/>
    </source>
</evidence>
<sequence>MKESMVFQKRSENYQLHKKVYGQPIPQSEGFGETKPKEMMPRETEEMLLEKLSNFESTRQFTEKGLSLSTLAGRVKTNTKYLSYVINKHKGKDFNSYINELRVGFILAKMDEDHQYLQYKISYLAEESGFSSHSKFSKVFKQITGDSPSVYMDSLKKLREE</sequence>
<evidence type="ECO:0000256" key="2">
    <source>
        <dbReference type="ARBA" id="ARBA00023125"/>
    </source>
</evidence>
<organism evidence="5 6">
    <name type="scientific">Belliella marina</name>
    <dbReference type="NCBI Taxonomy" id="1644146"/>
    <lineage>
        <taxon>Bacteria</taxon>
        <taxon>Pseudomonadati</taxon>
        <taxon>Bacteroidota</taxon>
        <taxon>Cytophagia</taxon>
        <taxon>Cytophagales</taxon>
        <taxon>Cyclobacteriaceae</taxon>
        <taxon>Belliella</taxon>
    </lineage>
</organism>
<dbReference type="RefSeq" id="WP_376885025.1">
    <property type="nucleotide sequence ID" value="NZ_JBHUHR010000022.1"/>
</dbReference>
<dbReference type="Proteomes" id="UP001597361">
    <property type="component" value="Unassembled WGS sequence"/>
</dbReference>
<dbReference type="Pfam" id="PF12833">
    <property type="entry name" value="HTH_18"/>
    <property type="match status" value="1"/>
</dbReference>
<feature type="domain" description="HTH araC/xylS-type" evidence="4">
    <location>
        <begin position="50"/>
        <end position="154"/>
    </location>
</feature>
<keyword evidence="2" id="KW-0238">DNA-binding</keyword>
<comment type="caution">
    <text evidence="5">The sequence shown here is derived from an EMBL/GenBank/DDBJ whole genome shotgun (WGS) entry which is preliminary data.</text>
</comment>
<protein>
    <submittedName>
        <fullName evidence="5">Helix-turn-helix domain-containing protein</fullName>
    </submittedName>
</protein>
<dbReference type="Gene3D" id="1.10.10.60">
    <property type="entry name" value="Homeodomain-like"/>
    <property type="match status" value="2"/>
</dbReference>